<dbReference type="EMBL" id="NMPR01000003">
    <property type="protein sequence ID" value="KAA8636596.1"/>
    <property type="molecule type" value="Genomic_DNA"/>
</dbReference>
<dbReference type="PANTHER" id="PTHR33112:SF8">
    <property type="entry name" value="HETEROKARYON INCOMPATIBILITY DOMAIN-CONTAINING PROTEIN"/>
    <property type="match status" value="1"/>
</dbReference>
<name>A0A8S9A501_SORMA</name>
<gene>
    <name evidence="1" type="ORF">SMACR_08898</name>
</gene>
<evidence type="ECO:0000313" key="2">
    <source>
        <dbReference type="Proteomes" id="UP000433876"/>
    </source>
</evidence>
<protein>
    <submittedName>
        <fullName evidence="1">Uncharacterized protein</fullName>
    </submittedName>
</protein>
<accession>A0A8S9A501</accession>
<organism evidence="1 2">
    <name type="scientific">Sordaria macrospora</name>
    <dbReference type="NCBI Taxonomy" id="5147"/>
    <lineage>
        <taxon>Eukaryota</taxon>
        <taxon>Fungi</taxon>
        <taxon>Dikarya</taxon>
        <taxon>Ascomycota</taxon>
        <taxon>Pezizomycotina</taxon>
        <taxon>Sordariomycetes</taxon>
        <taxon>Sordariomycetidae</taxon>
        <taxon>Sordariales</taxon>
        <taxon>Sordariaceae</taxon>
        <taxon>Sordaria</taxon>
    </lineage>
</organism>
<dbReference type="AlphaFoldDB" id="A0A8S9A501"/>
<dbReference type="VEuPathDB" id="FungiDB:SMAC_08898"/>
<proteinExistence type="predicted"/>
<dbReference type="PANTHER" id="PTHR33112">
    <property type="entry name" value="DOMAIN PROTEIN, PUTATIVE-RELATED"/>
    <property type="match status" value="1"/>
</dbReference>
<comment type="caution">
    <text evidence="1">The sequence shown here is derived from an EMBL/GenBank/DDBJ whole genome shotgun (WGS) entry which is preliminary data.</text>
</comment>
<sequence>MNPTLRKLPQHWQEILTNYTITSLTCSSDRLIALAGVVQNIKDPIGLNYLPGLGTWKELRPFDLLWNFRRILALRFPCDAGAPSWSWAAAEGAKEFQIEGTIDWRYFTEDTLRYVAHLVGYREEEEKNHQGDATEGTSLELNKKKTKIVILVKGFVKDAFVYGPYPGWGEYRVKLEGKSEGVVVRWDEHPVMKSLEGPDQENEGFCGPKECGALELLLLIR</sequence>
<dbReference type="Proteomes" id="UP000433876">
    <property type="component" value="Unassembled WGS sequence"/>
</dbReference>
<evidence type="ECO:0000313" key="1">
    <source>
        <dbReference type="EMBL" id="KAA8636596.1"/>
    </source>
</evidence>
<reference evidence="1 2" key="1">
    <citation type="submission" date="2017-07" db="EMBL/GenBank/DDBJ databases">
        <title>Genome sequence of the Sordaria macrospora wild type strain R19027.</title>
        <authorList>
            <person name="Nowrousian M."/>
            <person name="Teichert I."/>
            <person name="Kueck U."/>
        </authorList>
    </citation>
    <scope>NUCLEOTIDE SEQUENCE [LARGE SCALE GENOMIC DNA]</scope>
    <source>
        <strain evidence="1 2">R19027</strain>
        <tissue evidence="1">Mycelium</tissue>
    </source>
</reference>